<keyword evidence="3" id="KW-1185">Reference proteome</keyword>
<sequence length="245" mass="26253">MVEVALSPDLQRGFSEVERLRVGFGFMERSVFPPLGSLQASSSWSGGDESRHSQVSSGRRDSGGHSLLSRVLHSLFEMEARLKADVIVVKVSCLMPYARASGYASTGQPPLPCPACFFSVSLATASLEESSLMFFIVVSILWLMGTGPLVLKGQGCVDGFSGVIAFYEPASRHSSHPGTVVFYGGVADFLAGFGIAFQDVAVSLMAEASTYSFWDPVQASCGASFIPALLFARLWYVLELSPLDV</sequence>
<evidence type="ECO:0000313" key="2">
    <source>
        <dbReference type="EMBL" id="KAG2264666.1"/>
    </source>
</evidence>
<evidence type="ECO:0000313" key="3">
    <source>
        <dbReference type="Proteomes" id="UP000886595"/>
    </source>
</evidence>
<evidence type="ECO:0000256" key="1">
    <source>
        <dbReference type="SAM" id="MobiDB-lite"/>
    </source>
</evidence>
<feature type="compositionally biased region" description="Basic and acidic residues" evidence="1">
    <location>
        <begin position="48"/>
        <end position="63"/>
    </location>
</feature>
<dbReference type="OrthoDB" id="10419846at2759"/>
<organism evidence="2 3">
    <name type="scientific">Brassica carinata</name>
    <name type="common">Ethiopian mustard</name>
    <name type="synonym">Abyssinian cabbage</name>
    <dbReference type="NCBI Taxonomy" id="52824"/>
    <lineage>
        <taxon>Eukaryota</taxon>
        <taxon>Viridiplantae</taxon>
        <taxon>Streptophyta</taxon>
        <taxon>Embryophyta</taxon>
        <taxon>Tracheophyta</taxon>
        <taxon>Spermatophyta</taxon>
        <taxon>Magnoliopsida</taxon>
        <taxon>eudicotyledons</taxon>
        <taxon>Gunneridae</taxon>
        <taxon>Pentapetalae</taxon>
        <taxon>rosids</taxon>
        <taxon>malvids</taxon>
        <taxon>Brassicales</taxon>
        <taxon>Brassicaceae</taxon>
        <taxon>Brassiceae</taxon>
        <taxon>Brassica</taxon>
    </lineage>
</organism>
<reference evidence="2 3" key="1">
    <citation type="submission" date="2020-02" db="EMBL/GenBank/DDBJ databases">
        <authorList>
            <person name="Ma Q."/>
            <person name="Huang Y."/>
            <person name="Song X."/>
            <person name="Pei D."/>
        </authorList>
    </citation>
    <scope>NUCLEOTIDE SEQUENCE [LARGE SCALE GENOMIC DNA]</scope>
    <source>
        <strain evidence="2">Sxm20200214</strain>
        <tissue evidence="2">Leaf</tissue>
    </source>
</reference>
<name>A0A8X7U6A9_BRACI</name>
<proteinExistence type="predicted"/>
<dbReference type="EMBL" id="JAAMPC010000014">
    <property type="protein sequence ID" value="KAG2264666.1"/>
    <property type="molecule type" value="Genomic_DNA"/>
</dbReference>
<accession>A0A8X7U6A9</accession>
<dbReference type="Proteomes" id="UP000886595">
    <property type="component" value="Unassembled WGS sequence"/>
</dbReference>
<gene>
    <name evidence="2" type="ORF">Bca52824_071745</name>
</gene>
<comment type="caution">
    <text evidence="2">The sequence shown here is derived from an EMBL/GenBank/DDBJ whole genome shotgun (WGS) entry which is preliminary data.</text>
</comment>
<feature type="region of interest" description="Disordered" evidence="1">
    <location>
        <begin position="41"/>
        <end position="63"/>
    </location>
</feature>
<dbReference type="AlphaFoldDB" id="A0A8X7U6A9"/>
<protein>
    <submittedName>
        <fullName evidence="2">Uncharacterized protein</fullName>
    </submittedName>
</protein>